<dbReference type="EMBL" id="JADBGQ010000010">
    <property type="protein sequence ID" value="KAG5376231.1"/>
    <property type="molecule type" value="Genomic_DNA"/>
</dbReference>
<accession>A0ABQ7KQA8</accession>
<keyword evidence="1" id="KW-0812">Transmembrane</keyword>
<keyword evidence="1" id="KW-1133">Transmembrane helix</keyword>
<protein>
    <submittedName>
        <fullName evidence="2">Uncharacterized protein</fullName>
    </submittedName>
</protein>
<sequence>MYCFLLQWLSQSPMEAPTLEFRFIFFLWNLNFTSYIFIFFLKSSLISSSTIYIYRLLWSCKAVEESRFKKALLDFWESGNVKKDGLDHGL</sequence>
<name>A0ABQ7KQA8_BRACM</name>
<keyword evidence="3" id="KW-1185">Reference proteome</keyword>
<gene>
    <name evidence="2" type="primary">A10p021340.1_BraROA</name>
    <name evidence="2" type="ORF">IGI04_040827</name>
</gene>
<dbReference type="Proteomes" id="UP000823674">
    <property type="component" value="Chromosome A10"/>
</dbReference>
<organism evidence="2 3">
    <name type="scientific">Brassica rapa subsp. trilocularis</name>
    <dbReference type="NCBI Taxonomy" id="1813537"/>
    <lineage>
        <taxon>Eukaryota</taxon>
        <taxon>Viridiplantae</taxon>
        <taxon>Streptophyta</taxon>
        <taxon>Embryophyta</taxon>
        <taxon>Tracheophyta</taxon>
        <taxon>Spermatophyta</taxon>
        <taxon>Magnoliopsida</taxon>
        <taxon>eudicotyledons</taxon>
        <taxon>Gunneridae</taxon>
        <taxon>Pentapetalae</taxon>
        <taxon>rosids</taxon>
        <taxon>malvids</taxon>
        <taxon>Brassicales</taxon>
        <taxon>Brassicaceae</taxon>
        <taxon>Brassiceae</taxon>
        <taxon>Brassica</taxon>
    </lineage>
</organism>
<comment type="caution">
    <text evidence="2">The sequence shown here is derived from an EMBL/GenBank/DDBJ whole genome shotgun (WGS) entry which is preliminary data.</text>
</comment>
<feature type="transmembrane region" description="Helical" evidence="1">
    <location>
        <begin position="23"/>
        <end position="41"/>
    </location>
</feature>
<evidence type="ECO:0000256" key="1">
    <source>
        <dbReference type="SAM" id="Phobius"/>
    </source>
</evidence>
<reference evidence="2 3" key="1">
    <citation type="submission" date="2021-03" db="EMBL/GenBank/DDBJ databases">
        <authorList>
            <person name="King G.J."/>
            <person name="Bancroft I."/>
            <person name="Baten A."/>
            <person name="Bloomfield J."/>
            <person name="Borpatragohain P."/>
            <person name="He Z."/>
            <person name="Irish N."/>
            <person name="Irwin J."/>
            <person name="Liu K."/>
            <person name="Mauleon R.P."/>
            <person name="Moore J."/>
            <person name="Morris R."/>
            <person name="Ostergaard L."/>
            <person name="Wang B."/>
            <person name="Wells R."/>
        </authorList>
    </citation>
    <scope>NUCLEOTIDE SEQUENCE [LARGE SCALE GENOMIC DNA]</scope>
    <source>
        <strain evidence="2">R-o-18</strain>
        <tissue evidence="2">Leaf</tissue>
    </source>
</reference>
<evidence type="ECO:0000313" key="2">
    <source>
        <dbReference type="EMBL" id="KAG5376231.1"/>
    </source>
</evidence>
<evidence type="ECO:0000313" key="3">
    <source>
        <dbReference type="Proteomes" id="UP000823674"/>
    </source>
</evidence>
<keyword evidence="1" id="KW-0472">Membrane</keyword>
<proteinExistence type="predicted"/>